<dbReference type="InterPro" id="IPR002878">
    <property type="entry name" value="ChsH2_C"/>
</dbReference>
<dbReference type="AlphaFoldDB" id="A0ABD6CD77"/>
<comment type="caution">
    <text evidence="2">The sequence shown here is derived from an EMBL/GenBank/DDBJ whole genome shotgun (WGS) entry which is preliminary data.</text>
</comment>
<accession>A0ABD6CD77</accession>
<evidence type="ECO:0000313" key="2">
    <source>
        <dbReference type="EMBL" id="MFD1588281.1"/>
    </source>
</evidence>
<name>A0ABD6CD77_9EURY</name>
<dbReference type="InterPro" id="IPR012340">
    <property type="entry name" value="NA-bd_OB-fold"/>
</dbReference>
<organism evidence="2 3">
    <name type="scientific">Halorientalis brevis</name>
    <dbReference type="NCBI Taxonomy" id="1126241"/>
    <lineage>
        <taxon>Archaea</taxon>
        <taxon>Methanobacteriati</taxon>
        <taxon>Methanobacteriota</taxon>
        <taxon>Stenosarchaea group</taxon>
        <taxon>Halobacteria</taxon>
        <taxon>Halobacteriales</taxon>
        <taxon>Haloarculaceae</taxon>
        <taxon>Halorientalis</taxon>
    </lineage>
</organism>
<evidence type="ECO:0000259" key="1">
    <source>
        <dbReference type="Pfam" id="PF01796"/>
    </source>
</evidence>
<dbReference type="Proteomes" id="UP001597119">
    <property type="component" value="Unassembled WGS sequence"/>
</dbReference>
<proteinExistence type="predicted"/>
<evidence type="ECO:0000313" key="3">
    <source>
        <dbReference type="Proteomes" id="UP001597119"/>
    </source>
</evidence>
<dbReference type="RefSeq" id="WP_247382237.1">
    <property type="nucleotide sequence ID" value="NZ_JALLGV010000015.1"/>
</dbReference>
<dbReference type="SUPFAM" id="SSF50249">
    <property type="entry name" value="Nucleic acid-binding proteins"/>
    <property type="match status" value="1"/>
</dbReference>
<protein>
    <submittedName>
        <fullName evidence="2">Zn-ribbon domain-containing OB-fold protein</fullName>
    </submittedName>
</protein>
<keyword evidence="3" id="KW-1185">Reference proteome</keyword>
<dbReference type="PANTHER" id="PTHR34075:SF5">
    <property type="entry name" value="BLR3430 PROTEIN"/>
    <property type="match status" value="1"/>
</dbReference>
<dbReference type="EMBL" id="JBHUDJ010000010">
    <property type="protein sequence ID" value="MFD1588281.1"/>
    <property type="molecule type" value="Genomic_DNA"/>
</dbReference>
<gene>
    <name evidence="2" type="ORF">ACFR9U_14965</name>
</gene>
<sequence length="126" mass="13389">MTDASDGAFSAFLDAIEAGDPYYLVCPESHGSIPPQQLCPECHSRDLSKTPLSESGEIETYTVVSVPAPRFSDDSPYVTAIADFGPVTLTGHLRGVDPDAVEIGQTVRLAVGSADGERFVAFEQPE</sequence>
<feature type="domain" description="ChsH2 C-terminal OB-fold" evidence="1">
    <location>
        <begin position="51"/>
        <end position="110"/>
    </location>
</feature>
<dbReference type="Pfam" id="PF01796">
    <property type="entry name" value="OB_ChsH2_C"/>
    <property type="match status" value="1"/>
</dbReference>
<dbReference type="PANTHER" id="PTHR34075">
    <property type="entry name" value="BLR3430 PROTEIN"/>
    <property type="match status" value="1"/>
</dbReference>
<reference evidence="2 3" key="1">
    <citation type="journal article" date="2019" name="Int. J. Syst. Evol. Microbiol.">
        <title>The Global Catalogue of Microorganisms (GCM) 10K type strain sequencing project: providing services to taxonomists for standard genome sequencing and annotation.</title>
        <authorList>
            <consortium name="The Broad Institute Genomics Platform"/>
            <consortium name="The Broad Institute Genome Sequencing Center for Infectious Disease"/>
            <person name="Wu L."/>
            <person name="Ma J."/>
        </authorList>
    </citation>
    <scope>NUCLEOTIDE SEQUENCE [LARGE SCALE GENOMIC DNA]</scope>
    <source>
        <strain evidence="2 3">CGMCC 1.12125</strain>
    </source>
</reference>
<dbReference type="InterPro" id="IPR052513">
    <property type="entry name" value="Thioester_dehydratase-like"/>
</dbReference>